<name>A0A210Q5K7_MIZYE</name>
<feature type="domain" description="FAS1" evidence="2">
    <location>
        <begin position="165"/>
        <end position="298"/>
    </location>
</feature>
<dbReference type="InterPro" id="IPR036378">
    <property type="entry name" value="FAS1_dom_sf"/>
</dbReference>
<dbReference type="GO" id="GO:0005615">
    <property type="term" value="C:extracellular space"/>
    <property type="evidence" value="ECO:0007669"/>
    <property type="project" value="TreeGrafter"/>
</dbReference>
<dbReference type="SUPFAM" id="SSF82153">
    <property type="entry name" value="FAS1 domain"/>
    <property type="match status" value="2"/>
</dbReference>
<dbReference type="GO" id="GO:0007155">
    <property type="term" value="P:cell adhesion"/>
    <property type="evidence" value="ECO:0007669"/>
    <property type="project" value="TreeGrafter"/>
</dbReference>
<dbReference type="EMBL" id="NEDP02004939">
    <property type="protein sequence ID" value="OWF44001.1"/>
    <property type="molecule type" value="Genomic_DNA"/>
</dbReference>
<gene>
    <name evidence="3" type="ORF">KP79_PYT11678</name>
</gene>
<dbReference type="AlphaFoldDB" id="A0A210Q5K7"/>
<reference evidence="3 4" key="1">
    <citation type="journal article" date="2017" name="Nat. Ecol. Evol.">
        <title>Scallop genome provides insights into evolution of bilaterian karyotype and development.</title>
        <authorList>
            <person name="Wang S."/>
            <person name="Zhang J."/>
            <person name="Jiao W."/>
            <person name="Li J."/>
            <person name="Xun X."/>
            <person name="Sun Y."/>
            <person name="Guo X."/>
            <person name="Huan P."/>
            <person name="Dong B."/>
            <person name="Zhang L."/>
            <person name="Hu X."/>
            <person name="Sun X."/>
            <person name="Wang J."/>
            <person name="Zhao C."/>
            <person name="Wang Y."/>
            <person name="Wang D."/>
            <person name="Huang X."/>
            <person name="Wang R."/>
            <person name="Lv J."/>
            <person name="Li Y."/>
            <person name="Zhang Z."/>
            <person name="Liu B."/>
            <person name="Lu W."/>
            <person name="Hui Y."/>
            <person name="Liang J."/>
            <person name="Zhou Z."/>
            <person name="Hou R."/>
            <person name="Li X."/>
            <person name="Liu Y."/>
            <person name="Li H."/>
            <person name="Ning X."/>
            <person name="Lin Y."/>
            <person name="Zhao L."/>
            <person name="Xing Q."/>
            <person name="Dou J."/>
            <person name="Li Y."/>
            <person name="Mao J."/>
            <person name="Guo H."/>
            <person name="Dou H."/>
            <person name="Li T."/>
            <person name="Mu C."/>
            <person name="Jiang W."/>
            <person name="Fu Q."/>
            <person name="Fu X."/>
            <person name="Miao Y."/>
            <person name="Liu J."/>
            <person name="Yu Q."/>
            <person name="Li R."/>
            <person name="Liao H."/>
            <person name="Li X."/>
            <person name="Kong Y."/>
            <person name="Jiang Z."/>
            <person name="Chourrout D."/>
            <person name="Li R."/>
            <person name="Bao Z."/>
        </authorList>
    </citation>
    <scope>NUCLEOTIDE SEQUENCE [LARGE SCALE GENOMIC DNA]</scope>
    <source>
        <strain evidence="3 4">PY_sf001</strain>
    </source>
</reference>
<dbReference type="PROSITE" id="PS50213">
    <property type="entry name" value="FAS1"/>
    <property type="match status" value="2"/>
</dbReference>
<dbReference type="InterPro" id="IPR050904">
    <property type="entry name" value="Adhesion/Biosynth-related"/>
</dbReference>
<evidence type="ECO:0000256" key="1">
    <source>
        <dbReference type="SAM" id="SignalP"/>
    </source>
</evidence>
<dbReference type="PANTHER" id="PTHR10900">
    <property type="entry name" value="PERIOSTIN-RELATED"/>
    <property type="match status" value="1"/>
</dbReference>
<organism evidence="3 4">
    <name type="scientific">Mizuhopecten yessoensis</name>
    <name type="common">Japanese scallop</name>
    <name type="synonym">Patinopecten yessoensis</name>
    <dbReference type="NCBI Taxonomy" id="6573"/>
    <lineage>
        <taxon>Eukaryota</taxon>
        <taxon>Metazoa</taxon>
        <taxon>Spiralia</taxon>
        <taxon>Lophotrochozoa</taxon>
        <taxon>Mollusca</taxon>
        <taxon>Bivalvia</taxon>
        <taxon>Autobranchia</taxon>
        <taxon>Pteriomorphia</taxon>
        <taxon>Pectinida</taxon>
        <taxon>Pectinoidea</taxon>
        <taxon>Pectinidae</taxon>
        <taxon>Mizuhopecten</taxon>
    </lineage>
</organism>
<dbReference type="OrthoDB" id="286301at2759"/>
<dbReference type="GO" id="GO:0031012">
    <property type="term" value="C:extracellular matrix"/>
    <property type="evidence" value="ECO:0007669"/>
    <property type="project" value="TreeGrafter"/>
</dbReference>
<feature type="domain" description="FAS1" evidence="2">
    <location>
        <begin position="21"/>
        <end position="161"/>
    </location>
</feature>
<dbReference type="Proteomes" id="UP000242188">
    <property type="component" value="Unassembled WGS sequence"/>
</dbReference>
<dbReference type="GO" id="GO:0030198">
    <property type="term" value="P:extracellular matrix organization"/>
    <property type="evidence" value="ECO:0007669"/>
    <property type="project" value="TreeGrafter"/>
</dbReference>
<dbReference type="PANTHER" id="PTHR10900:SF124">
    <property type="entry name" value="FI05614P"/>
    <property type="match status" value="1"/>
</dbReference>
<comment type="caution">
    <text evidence="3">The sequence shown here is derived from an EMBL/GenBank/DDBJ whole genome shotgun (WGS) entry which is preliminary data.</text>
</comment>
<dbReference type="GO" id="GO:0050839">
    <property type="term" value="F:cell adhesion molecule binding"/>
    <property type="evidence" value="ECO:0007669"/>
    <property type="project" value="TreeGrafter"/>
</dbReference>
<evidence type="ECO:0000313" key="3">
    <source>
        <dbReference type="EMBL" id="OWF44001.1"/>
    </source>
</evidence>
<sequence>MAYLTVVIFLLCTASFANGKYDVELPDLAANVGATVFANFINVASLGQPLSAPGPMTMFAPNNSAFDKLSPDLMKLLNTNMTELVNVLLYHVLNEELRIDNETQNDMLVGTIYGPSVRINVYDVYKQWKLVGKVTTVCGKVVLSADNEADNGVLHVLNGVLFPPPGTIMTALRKCPELTILTKGVTDVGLADILDGDGPLTIFAPTDAAFKKLPADLFEKLMSNKTALKEVLTYHICVGTHFTQGFFAKQYSNLLQTLSLGWVAVNTTETYSSVNNIKIAYRDINVSNGVVHGMDTVLLPQIPPDENEE</sequence>
<keyword evidence="4" id="KW-1185">Reference proteome</keyword>
<feature type="signal peptide" evidence="1">
    <location>
        <begin position="1"/>
        <end position="19"/>
    </location>
</feature>
<feature type="chain" id="PRO_5013369834" evidence="1">
    <location>
        <begin position="20"/>
        <end position="309"/>
    </location>
</feature>
<evidence type="ECO:0000259" key="2">
    <source>
        <dbReference type="PROSITE" id="PS50213"/>
    </source>
</evidence>
<dbReference type="InterPro" id="IPR000782">
    <property type="entry name" value="FAS1_domain"/>
</dbReference>
<evidence type="ECO:0000313" key="4">
    <source>
        <dbReference type="Proteomes" id="UP000242188"/>
    </source>
</evidence>
<dbReference type="FunFam" id="2.30.180.10:FF:000032">
    <property type="entry name" value="Fasciclin domain-containing protein, putative"/>
    <property type="match status" value="1"/>
</dbReference>
<accession>A0A210Q5K7</accession>
<dbReference type="Pfam" id="PF02469">
    <property type="entry name" value="Fasciclin"/>
    <property type="match status" value="2"/>
</dbReference>
<keyword evidence="1" id="KW-0732">Signal</keyword>
<proteinExistence type="predicted"/>
<protein>
    <submittedName>
        <fullName evidence="3">Periostin</fullName>
    </submittedName>
</protein>
<dbReference type="SMART" id="SM00554">
    <property type="entry name" value="FAS1"/>
    <property type="match status" value="2"/>
</dbReference>
<dbReference type="Gene3D" id="2.30.180.10">
    <property type="entry name" value="FAS1 domain"/>
    <property type="match status" value="2"/>
</dbReference>